<feature type="domain" description="PKD/Chitinase" evidence="2">
    <location>
        <begin position="306"/>
        <end position="386"/>
    </location>
</feature>
<dbReference type="Pfam" id="PF17957">
    <property type="entry name" value="Big_7"/>
    <property type="match status" value="4"/>
</dbReference>
<organism evidence="3 4">
    <name type="scientific">Sulfurimicrobium lacus</name>
    <dbReference type="NCBI Taxonomy" id="2715678"/>
    <lineage>
        <taxon>Bacteria</taxon>
        <taxon>Pseudomonadati</taxon>
        <taxon>Pseudomonadota</taxon>
        <taxon>Betaproteobacteria</taxon>
        <taxon>Nitrosomonadales</taxon>
        <taxon>Sulfuricellaceae</taxon>
        <taxon>Sulfurimicrobium</taxon>
    </lineage>
</organism>
<feature type="domain" description="PKD/Chitinase" evidence="2">
    <location>
        <begin position="206"/>
        <end position="293"/>
    </location>
</feature>
<dbReference type="PANTHER" id="PTHR32305">
    <property type="match status" value="1"/>
</dbReference>
<keyword evidence="4" id="KW-1185">Reference proteome</keyword>
<dbReference type="RefSeq" id="WP_173065898.1">
    <property type="nucleotide sequence ID" value="NZ_AP022853.1"/>
</dbReference>
<dbReference type="InterPro" id="IPR035986">
    <property type="entry name" value="PKD_dom_sf"/>
</dbReference>
<dbReference type="NCBIfam" id="TIGR03696">
    <property type="entry name" value="Rhs_assc_core"/>
    <property type="match status" value="1"/>
</dbReference>
<dbReference type="EMBL" id="AP022853">
    <property type="protein sequence ID" value="BCB27726.1"/>
    <property type="molecule type" value="Genomic_DNA"/>
</dbReference>
<evidence type="ECO:0000313" key="3">
    <source>
        <dbReference type="EMBL" id="BCB27726.1"/>
    </source>
</evidence>
<feature type="domain" description="PKD/Chitinase" evidence="2">
    <location>
        <begin position="115"/>
        <end position="202"/>
    </location>
</feature>
<feature type="signal peptide" evidence="1">
    <location>
        <begin position="1"/>
        <end position="22"/>
    </location>
</feature>
<gene>
    <name evidence="3" type="ORF">SKTS_26120</name>
</gene>
<accession>A0A6F8VFC2</accession>
<dbReference type="SMART" id="SM00089">
    <property type="entry name" value="PKD"/>
    <property type="match status" value="4"/>
</dbReference>
<keyword evidence="1" id="KW-0732">Signal</keyword>
<reference evidence="4" key="1">
    <citation type="submission" date="2020-03" db="EMBL/GenBank/DDBJ databases">
        <title>Complete genome sequence of sulfur-oxidizing bacterium skT11.</title>
        <authorList>
            <person name="Kanda M."/>
            <person name="Kojima H."/>
            <person name="Fukui M."/>
        </authorList>
    </citation>
    <scope>NUCLEOTIDE SEQUENCE [LARGE SCALE GENOMIC DNA]</scope>
    <source>
        <strain evidence="4">skT11</strain>
    </source>
</reference>
<dbReference type="AlphaFoldDB" id="A0A6F8VFC2"/>
<dbReference type="PANTHER" id="PTHR32305:SF15">
    <property type="entry name" value="PROTEIN RHSA-RELATED"/>
    <property type="match status" value="1"/>
</dbReference>
<dbReference type="SUPFAM" id="SSF49299">
    <property type="entry name" value="PKD domain"/>
    <property type="match status" value="2"/>
</dbReference>
<protein>
    <recommendedName>
        <fullName evidence="2">PKD/Chitinase domain-containing protein</fullName>
    </recommendedName>
</protein>
<dbReference type="KEGG" id="slac:SKTS_26120"/>
<dbReference type="Gene3D" id="2.60.40.10">
    <property type="entry name" value="Immunoglobulins"/>
    <property type="match status" value="3"/>
</dbReference>
<evidence type="ECO:0000259" key="2">
    <source>
        <dbReference type="SMART" id="SM00089"/>
    </source>
</evidence>
<evidence type="ECO:0000313" key="4">
    <source>
        <dbReference type="Proteomes" id="UP000502260"/>
    </source>
</evidence>
<dbReference type="InterPro" id="IPR050708">
    <property type="entry name" value="T6SS_VgrG/RHS"/>
</dbReference>
<feature type="domain" description="PKD/Chitinase" evidence="2">
    <location>
        <begin position="24"/>
        <end position="111"/>
    </location>
</feature>
<dbReference type="Gene3D" id="2.180.10.10">
    <property type="entry name" value="RHS repeat-associated core"/>
    <property type="match status" value="1"/>
</dbReference>
<name>A0A6F8VFC2_9PROT</name>
<dbReference type="InterPro" id="IPR013783">
    <property type="entry name" value="Ig-like_fold"/>
</dbReference>
<sequence length="631" mass="64811">MFKRWMILWGIAAALATGQAQAIGLTSPTAGQLYLAPASVTLTATAADSDGTITKVEFYQGTTLIGTATAAPYSITWTNAPAGYYALSAKATDDKGITSSSNPAKISIDAPPTVSLTAPANNTIYVAPASVTLTATAADSDDSITKVEFYRGTTLIGTDTAAPYGINWTNAPAGSYTLTARATDKSGATTTSAPVQIIVDAPPSVSLTAPANKAVYIAPASVTLTATAGDSDGTISKVEYYQGTTLIGTATSAPYIATWQNAPAGQYSLTAKATDDKGATTTSTAVTIIVLPNQLPSITLTGPTAGQTFTAPATIDLAASAQDTDGQIARVEYYQGTTLIGTATAAPYSATWQNVAAGQYSLTAKAIDNGGGESYASAVSITVSPAGLQVYYLHSDHLDTPRVVTDEQNRIVWRNDPLAEPFGTAAPEQDPDGDGVPFTLNLRFPGQYFDKETNLHYNWFRDYDPARGGYTTSDPIGLKGGINTYSYVSGNPISRVDLYGLESSVSFGLGVTAAAGWGRGGGIDVNVSITIAETGVALGFQGTVINKNVYGAYAGWGGQAGGGIGDTMCKGLSSPQKSDYMGIAAGWGPGVGASVNVGDGGISASKGTFGEGYGVFYGEGQSVSNSWGFKW</sequence>
<proteinExistence type="predicted"/>
<dbReference type="InterPro" id="IPR022409">
    <property type="entry name" value="PKD/Chitinase_dom"/>
</dbReference>
<evidence type="ECO:0000256" key="1">
    <source>
        <dbReference type="SAM" id="SignalP"/>
    </source>
</evidence>
<dbReference type="InterPro" id="IPR022385">
    <property type="entry name" value="Rhs_assc_core"/>
</dbReference>
<dbReference type="Proteomes" id="UP000502260">
    <property type="component" value="Chromosome"/>
</dbReference>
<feature type="chain" id="PRO_5026000984" description="PKD/Chitinase domain-containing protein" evidence="1">
    <location>
        <begin position="23"/>
        <end position="631"/>
    </location>
</feature>